<keyword evidence="1" id="KW-0732">Signal</keyword>
<reference evidence="2 3" key="1">
    <citation type="submission" date="2012-06" db="EMBL/GenBank/DDBJ databases">
        <title>The complete chromosome of genome of Turneriella parva DSM 21527.</title>
        <authorList>
            <consortium name="US DOE Joint Genome Institute (JGI-PGF)"/>
            <person name="Lucas S."/>
            <person name="Han J."/>
            <person name="Lapidus A."/>
            <person name="Bruce D."/>
            <person name="Goodwin L."/>
            <person name="Pitluck S."/>
            <person name="Peters L."/>
            <person name="Kyrpides N."/>
            <person name="Mavromatis K."/>
            <person name="Ivanova N."/>
            <person name="Mikhailova N."/>
            <person name="Chertkov O."/>
            <person name="Detter J.C."/>
            <person name="Tapia R."/>
            <person name="Han C."/>
            <person name="Land M."/>
            <person name="Hauser L."/>
            <person name="Markowitz V."/>
            <person name="Cheng J.-F."/>
            <person name="Hugenholtz P."/>
            <person name="Woyke T."/>
            <person name="Wu D."/>
            <person name="Gronow S."/>
            <person name="Wellnitz S."/>
            <person name="Brambilla E."/>
            <person name="Klenk H.-P."/>
            <person name="Eisen J.A."/>
        </authorList>
    </citation>
    <scope>NUCLEOTIDE SEQUENCE [LARGE SCALE GENOMIC DNA]</scope>
    <source>
        <strain evidence="3">ATCC BAA-1111 / DSM 21527 / NCTC 11395 / H</strain>
    </source>
</reference>
<organism evidence="2 3">
    <name type="scientific">Turneriella parva (strain ATCC BAA-1111 / DSM 21527 / NCTC 11395 / H)</name>
    <name type="common">Leptospira parva</name>
    <dbReference type="NCBI Taxonomy" id="869212"/>
    <lineage>
        <taxon>Bacteria</taxon>
        <taxon>Pseudomonadati</taxon>
        <taxon>Spirochaetota</taxon>
        <taxon>Spirochaetia</taxon>
        <taxon>Leptospirales</taxon>
        <taxon>Leptospiraceae</taxon>
        <taxon>Turneriella</taxon>
    </lineage>
</organism>
<protein>
    <submittedName>
        <fullName evidence="2">Uncharacterized protein</fullName>
    </submittedName>
</protein>
<accession>I4B6F9</accession>
<feature type="signal peptide" evidence="1">
    <location>
        <begin position="1"/>
        <end position="17"/>
    </location>
</feature>
<dbReference type="Proteomes" id="UP000006048">
    <property type="component" value="Chromosome"/>
</dbReference>
<dbReference type="KEGG" id="tpx:Turpa_2221"/>
<dbReference type="AlphaFoldDB" id="I4B6F9"/>
<evidence type="ECO:0000313" key="2">
    <source>
        <dbReference type="EMBL" id="AFM12866.1"/>
    </source>
</evidence>
<sequence>MKHLLLAMFALTGAVIAAEGAHYDFYQKNGQNVLGAEIVAESETEYTVRLSYVPTPIKILKSSLKGEPVLSAIQPKPPEATQPFLQREFTLHASAGYAFFNSGQVATIFGQGYRGAFGTDWLLFREPLWRIQAITATFALSRFQNSTRYIQIADLQLGPKFIFYHWPLTGVSFFATPTVGIAQVNLKGYTFDSAYTNLTGALALQAEKRLGPVVAVLQLHTNSLFDQSQVFTATTLSLAAAYPITAGAMK</sequence>
<dbReference type="HOGENOM" id="CLU_1111015_0_0_12"/>
<dbReference type="RefSeq" id="WP_014803372.1">
    <property type="nucleotide sequence ID" value="NC_018020.1"/>
</dbReference>
<feature type="chain" id="PRO_5003686528" evidence="1">
    <location>
        <begin position="18"/>
        <end position="250"/>
    </location>
</feature>
<proteinExistence type="predicted"/>
<keyword evidence="3" id="KW-1185">Reference proteome</keyword>
<dbReference type="EMBL" id="CP002959">
    <property type="protein sequence ID" value="AFM12866.1"/>
    <property type="molecule type" value="Genomic_DNA"/>
</dbReference>
<gene>
    <name evidence="2" type="ordered locus">Turpa_2221</name>
</gene>
<dbReference type="STRING" id="869212.Turpa_2221"/>
<name>I4B6F9_TURPD</name>
<evidence type="ECO:0000313" key="3">
    <source>
        <dbReference type="Proteomes" id="UP000006048"/>
    </source>
</evidence>
<evidence type="ECO:0000256" key="1">
    <source>
        <dbReference type="SAM" id="SignalP"/>
    </source>
</evidence>